<evidence type="ECO:0000256" key="5">
    <source>
        <dbReference type="ARBA" id="ARBA00022989"/>
    </source>
</evidence>
<accession>A0ABW3W6H9</accession>
<evidence type="ECO:0000313" key="11">
    <source>
        <dbReference type="Proteomes" id="UP001597229"/>
    </source>
</evidence>
<dbReference type="EMBL" id="JBHTLX010000023">
    <property type="protein sequence ID" value="MFD1249853.1"/>
    <property type="molecule type" value="Genomic_DNA"/>
</dbReference>
<gene>
    <name evidence="10" type="ORF">ACFQ3F_18785</name>
</gene>
<dbReference type="RefSeq" id="WP_367920374.1">
    <property type="nucleotide sequence ID" value="NZ_BAABAC010000030.1"/>
</dbReference>
<name>A0ABW3W6H9_9ACTN</name>
<keyword evidence="4" id="KW-0812">Transmembrane</keyword>
<organism evidence="10 11">
    <name type="scientific">Nocardioides ginsengisoli</name>
    <dbReference type="NCBI Taxonomy" id="363868"/>
    <lineage>
        <taxon>Bacteria</taxon>
        <taxon>Bacillati</taxon>
        <taxon>Actinomycetota</taxon>
        <taxon>Actinomycetes</taxon>
        <taxon>Propionibacteriales</taxon>
        <taxon>Nocardioidaceae</taxon>
        <taxon>Nocardioides</taxon>
    </lineage>
</organism>
<keyword evidence="7" id="KW-0325">Glycoprotein</keyword>
<comment type="subcellular location">
    <subcellularLocation>
        <location evidence="1">Membrane</location>
        <topology evidence="1">Single-pass membrane protein</topology>
    </subcellularLocation>
</comment>
<proteinExistence type="predicted"/>
<keyword evidence="3" id="KW-0808">Transferase</keyword>
<evidence type="ECO:0000259" key="9">
    <source>
        <dbReference type="Pfam" id="PF04577"/>
    </source>
</evidence>
<comment type="caution">
    <text evidence="10">The sequence shown here is derived from an EMBL/GenBank/DDBJ whole genome shotgun (WGS) entry which is preliminary data.</text>
</comment>
<evidence type="ECO:0000256" key="1">
    <source>
        <dbReference type="ARBA" id="ARBA00004167"/>
    </source>
</evidence>
<evidence type="ECO:0000256" key="3">
    <source>
        <dbReference type="ARBA" id="ARBA00022679"/>
    </source>
</evidence>
<reference evidence="11" key="1">
    <citation type="journal article" date="2019" name="Int. J. Syst. Evol. Microbiol.">
        <title>The Global Catalogue of Microorganisms (GCM) 10K type strain sequencing project: providing services to taxonomists for standard genome sequencing and annotation.</title>
        <authorList>
            <consortium name="The Broad Institute Genomics Platform"/>
            <consortium name="The Broad Institute Genome Sequencing Center for Infectious Disease"/>
            <person name="Wu L."/>
            <person name="Ma J."/>
        </authorList>
    </citation>
    <scope>NUCLEOTIDE SEQUENCE [LARGE SCALE GENOMIC DNA]</scope>
    <source>
        <strain evidence="11">CCUG 52478</strain>
    </source>
</reference>
<evidence type="ECO:0000256" key="7">
    <source>
        <dbReference type="ARBA" id="ARBA00023180"/>
    </source>
</evidence>
<keyword evidence="5" id="KW-1133">Transmembrane helix</keyword>
<keyword evidence="2" id="KW-0328">Glycosyltransferase</keyword>
<dbReference type="Proteomes" id="UP001597229">
    <property type="component" value="Unassembled WGS sequence"/>
</dbReference>
<sequence length="402" mass="44085">MSRLPPQLQPLFPVVKRGHRIGARVVGAAGRRTVGPRRGLPRTGSERSRETALAEPGAVRLHSVGAAFTVERPQPVGEPAGHWYFTRRRLQQVPERFVLELTEGRLLGRHAAVVTAGGVLDLETSHYFDIAGWREHPVFWNPRPQEPTRIDGTVAVLAARATGHNYYHFLMDALPRLAMLDDAFPGVVPDRWVVDTHTRYQRELLALVGLDTDKIVTPGPGFSLQARRLLVPSLPNVSTIVSPETTAWLRTRLPARASAADLPRRLYVTRGTTPHTRRMVQEDAVVAMLLARGFSVIDPGTLSVQEQIDHFAAADVVVAPHGAALSNLTFAPEGVRVLELFAPGYVNGGYWSIVGNITDSRYRYLVGDGAAPAPGRPMRGLMHDIELSPERVSAALDELLAD</sequence>
<dbReference type="PANTHER" id="PTHR20961">
    <property type="entry name" value="GLYCOSYLTRANSFERASE"/>
    <property type="match status" value="1"/>
</dbReference>
<feature type="region of interest" description="Disordered" evidence="8">
    <location>
        <begin position="32"/>
        <end position="52"/>
    </location>
</feature>
<keyword evidence="6" id="KW-0472">Membrane</keyword>
<dbReference type="InterPro" id="IPR049625">
    <property type="entry name" value="Glyco_transf_61_cat"/>
</dbReference>
<dbReference type="PANTHER" id="PTHR20961:SF38">
    <property type="entry name" value="PROTEIN O-LINKED-MANNOSE BETA-1,4-N-ACETYLGLUCOSAMINYLTRANSFERASE 2"/>
    <property type="match status" value="1"/>
</dbReference>
<evidence type="ECO:0000256" key="4">
    <source>
        <dbReference type="ARBA" id="ARBA00022692"/>
    </source>
</evidence>
<evidence type="ECO:0000256" key="2">
    <source>
        <dbReference type="ARBA" id="ARBA00022676"/>
    </source>
</evidence>
<dbReference type="Pfam" id="PF04577">
    <property type="entry name" value="Glyco_transf_61"/>
    <property type="match status" value="1"/>
</dbReference>
<feature type="domain" description="Glycosyltransferase 61 catalytic" evidence="9">
    <location>
        <begin position="166"/>
        <end position="337"/>
    </location>
</feature>
<protein>
    <submittedName>
        <fullName evidence="10">DUF563 domain-containing protein</fullName>
    </submittedName>
</protein>
<evidence type="ECO:0000313" key="10">
    <source>
        <dbReference type="EMBL" id="MFD1249853.1"/>
    </source>
</evidence>
<evidence type="ECO:0000256" key="8">
    <source>
        <dbReference type="SAM" id="MobiDB-lite"/>
    </source>
</evidence>
<dbReference type="InterPro" id="IPR007657">
    <property type="entry name" value="Glycosyltransferase_61"/>
</dbReference>
<keyword evidence="11" id="KW-1185">Reference proteome</keyword>
<evidence type="ECO:0000256" key="6">
    <source>
        <dbReference type="ARBA" id="ARBA00023136"/>
    </source>
</evidence>